<dbReference type="AlphaFoldDB" id="A0A4Q7N3C6"/>
<dbReference type="InterPro" id="IPR029052">
    <property type="entry name" value="Metallo-depent_PP-like"/>
</dbReference>
<dbReference type="Proteomes" id="UP000293874">
    <property type="component" value="Unassembled WGS sequence"/>
</dbReference>
<accession>A0A4Q7N3C6</accession>
<evidence type="ECO:0000259" key="1">
    <source>
        <dbReference type="Pfam" id="PF00149"/>
    </source>
</evidence>
<dbReference type="SUPFAM" id="SSF56300">
    <property type="entry name" value="Metallo-dependent phosphatases"/>
    <property type="match status" value="1"/>
</dbReference>
<dbReference type="InterPro" id="IPR051918">
    <property type="entry name" value="STPP_CPPED1"/>
</dbReference>
<dbReference type="PANTHER" id="PTHR43143">
    <property type="entry name" value="METALLOPHOSPHOESTERASE, CALCINEURIN SUPERFAMILY"/>
    <property type="match status" value="1"/>
</dbReference>
<sequence length="494" mass="55504">MLFAKVSYLTASHFKPQNTTKMKRRKFIQQAGLLAGGLVIAGWHRATAAIAEDKKIKGFVRSGKKALAGVVVSDGYNVVLTNNAGKFELDLHPEAAAVFVSTPAGYAFPEERSIARHYKLVTEINSRKDVDFNLEKLKKDDNEHQFIIWADPQVKTKKDVEKMMAQAVPDVKQYVEAAGVGALVHGITVGDIVWDNHELFADYNEAVREMGIPFFQCLGNHDMDYRQGGDEESDNTFQKLYGPTYYSFNRGKAHYVVLDDVRYLGKEREYDGYISQNQLNWLAKDLQHVPKDHLVIINVHIPVHNDVKNNLELYDVLKSHSNVHIMSGHTHYHRNVIIGNIFEHNHGTVCGAWWTGPICGDGTPCGYGVYKVKGNELSWQYKSTGQATDFQLSATVSEKDGSKEMIVNVWNYDPEWTIKATANDGSSLKAEKFKGMDPVAVALYLGPELPRPRGFAEPKKTDHLFRVKLPANAREVKVVATDRFGQQYDTTVTV</sequence>
<evidence type="ECO:0000259" key="3">
    <source>
        <dbReference type="Pfam" id="PF16371"/>
    </source>
</evidence>
<keyword evidence="5" id="KW-1185">Reference proteome</keyword>
<dbReference type="Pfam" id="PF00149">
    <property type="entry name" value="Metallophos"/>
    <property type="match status" value="1"/>
</dbReference>
<dbReference type="GO" id="GO:0016787">
    <property type="term" value="F:hydrolase activity"/>
    <property type="evidence" value="ECO:0007669"/>
    <property type="project" value="InterPro"/>
</dbReference>
<dbReference type="Pfam" id="PF16371">
    <property type="entry name" value="MetallophosN"/>
    <property type="match status" value="1"/>
</dbReference>
<dbReference type="PANTHER" id="PTHR43143:SF1">
    <property type="entry name" value="SERINE_THREONINE-PROTEIN PHOSPHATASE CPPED1"/>
    <property type="match status" value="1"/>
</dbReference>
<organism evidence="4 5">
    <name type="scientific">Pseudobacter ginsenosidimutans</name>
    <dbReference type="NCBI Taxonomy" id="661488"/>
    <lineage>
        <taxon>Bacteria</taxon>
        <taxon>Pseudomonadati</taxon>
        <taxon>Bacteroidota</taxon>
        <taxon>Chitinophagia</taxon>
        <taxon>Chitinophagales</taxon>
        <taxon>Chitinophagaceae</taxon>
        <taxon>Pseudobacter</taxon>
    </lineage>
</organism>
<feature type="domain" description="Calcineurin-like phosphoesterase C-terminal" evidence="2">
    <location>
        <begin position="343"/>
        <end position="488"/>
    </location>
</feature>
<protein>
    <submittedName>
        <fullName evidence="4">Calcineurin-like phosphoesterase family protein</fullName>
    </submittedName>
</protein>
<gene>
    <name evidence="4" type="ORF">EV199_1057</name>
</gene>
<evidence type="ECO:0000313" key="5">
    <source>
        <dbReference type="Proteomes" id="UP000293874"/>
    </source>
</evidence>
<name>A0A4Q7N3C6_9BACT</name>
<dbReference type="InterPro" id="IPR004843">
    <property type="entry name" value="Calcineurin-like_PHP"/>
</dbReference>
<dbReference type="Gene3D" id="3.60.21.10">
    <property type="match status" value="1"/>
</dbReference>
<feature type="domain" description="Calcineurin-like phosphoesterase" evidence="1">
    <location>
        <begin position="189"/>
        <end position="332"/>
    </location>
</feature>
<dbReference type="InterPro" id="IPR006311">
    <property type="entry name" value="TAT_signal"/>
</dbReference>
<dbReference type="Pfam" id="PF16370">
    <property type="entry name" value="MetallophosC"/>
    <property type="match status" value="1"/>
</dbReference>
<comment type="caution">
    <text evidence="4">The sequence shown here is derived from an EMBL/GenBank/DDBJ whole genome shotgun (WGS) entry which is preliminary data.</text>
</comment>
<evidence type="ECO:0000259" key="2">
    <source>
        <dbReference type="Pfam" id="PF16370"/>
    </source>
</evidence>
<dbReference type="InterPro" id="IPR032288">
    <property type="entry name" value="Metallophos_C"/>
</dbReference>
<dbReference type="PROSITE" id="PS51318">
    <property type="entry name" value="TAT"/>
    <property type="match status" value="1"/>
</dbReference>
<proteinExistence type="predicted"/>
<dbReference type="InterPro" id="IPR032285">
    <property type="entry name" value="Metallophos_N"/>
</dbReference>
<dbReference type="EMBL" id="SGXA01000001">
    <property type="protein sequence ID" value="RZS75195.1"/>
    <property type="molecule type" value="Genomic_DNA"/>
</dbReference>
<evidence type="ECO:0000313" key="4">
    <source>
        <dbReference type="EMBL" id="RZS75195.1"/>
    </source>
</evidence>
<feature type="domain" description="Calcineurin-like phosphoesterase N-terminal" evidence="3">
    <location>
        <begin position="58"/>
        <end position="134"/>
    </location>
</feature>
<reference evidence="4 5" key="1">
    <citation type="submission" date="2019-02" db="EMBL/GenBank/DDBJ databases">
        <title>Genomic Encyclopedia of Type Strains, Phase IV (KMG-IV): sequencing the most valuable type-strain genomes for metagenomic binning, comparative biology and taxonomic classification.</title>
        <authorList>
            <person name="Goeker M."/>
        </authorList>
    </citation>
    <scope>NUCLEOTIDE SEQUENCE [LARGE SCALE GENOMIC DNA]</scope>
    <source>
        <strain evidence="4 5">DSM 18116</strain>
    </source>
</reference>